<evidence type="ECO:0008006" key="4">
    <source>
        <dbReference type="Google" id="ProtNLM"/>
    </source>
</evidence>
<feature type="transmembrane region" description="Helical" evidence="1">
    <location>
        <begin position="41"/>
        <end position="60"/>
    </location>
</feature>
<dbReference type="Pfam" id="PF20398">
    <property type="entry name" value="DUF6691"/>
    <property type="match status" value="1"/>
</dbReference>
<keyword evidence="1" id="KW-1133">Transmembrane helix</keyword>
<evidence type="ECO:0000313" key="2">
    <source>
        <dbReference type="EMBL" id="RAK53500.1"/>
    </source>
</evidence>
<dbReference type="AlphaFoldDB" id="A0A328AFK1"/>
<accession>A0A328AFK1</accession>
<dbReference type="EMBL" id="QFYQ01000001">
    <property type="protein sequence ID" value="RAK53500.1"/>
    <property type="molecule type" value="Genomic_DNA"/>
</dbReference>
<reference evidence="3" key="1">
    <citation type="submission" date="2018-05" db="EMBL/GenBank/DDBJ databases">
        <authorList>
            <person name="Li X."/>
        </authorList>
    </citation>
    <scope>NUCLEOTIDE SEQUENCE [LARGE SCALE GENOMIC DNA]</scope>
    <source>
        <strain evidence="3">LX32</strain>
    </source>
</reference>
<evidence type="ECO:0000313" key="3">
    <source>
        <dbReference type="Proteomes" id="UP000249254"/>
    </source>
</evidence>
<name>A0A328AFK1_9CAUL</name>
<keyword evidence="1" id="KW-0812">Transmembrane</keyword>
<keyword evidence="1" id="KW-0472">Membrane</keyword>
<keyword evidence="3" id="KW-1185">Reference proteome</keyword>
<protein>
    <recommendedName>
        <fullName evidence="4">YeeE/YedE family protein</fullName>
    </recommendedName>
</protein>
<dbReference type="RefSeq" id="WP_111527252.1">
    <property type="nucleotide sequence ID" value="NZ_JBHRSG010000005.1"/>
</dbReference>
<feature type="transmembrane region" description="Helical" evidence="1">
    <location>
        <begin position="80"/>
        <end position="100"/>
    </location>
</feature>
<feature type="transmembrane region" description="Helical" evidence="1">
    <location>
        <begin position="106"/>
        <end position="128"/>
    </location>
</feature>
<organism evidence="2 3">
    <name type="scientific">Phenylobacterium soli</name>
    <dbReference type="NCBI Taxonomy" id="2170551"/>
    <lineage>
        <taxon>Bacteria</taxon>
        <taxon>Pseudomonadati</taxon>
        <taxon>Pseudomonadota</taxon>
        <taxon>Alphaproteobacteria</taxon>
        <taxon>Caulobacterales</taxon>
        <taxon>Caulobacteraceae</taxon>
        <taxon>Phenylobacterium</taxon>
    </lineage>
</organism>
<sequence length="150" mass="15204">MRSLAAALFGVLFGAGLLVSGMLDPAKVIGFLDVAGAWNPQLAFVMGGAIAAAFPAFLIAKRRRTALLGGPIQLPETKLLDARLVGGAALFGLGWGLVGICPGPGVVLLGFAGPHAWLFGAAMVAGLLGARFAIRPRLPTVAPVAEPARP</sequence>
<dbReference type="OrthoDB" id="9790409at2"/>
<proteinExistence type="predicted"/>
<evidence type="ECO:0000256" key="1">
    <source>
        <dbReference type="SAM" id="Phobius"/>
    </source>
</evidence>
<dbReference type="InterPro" id="IPR046513">
    <property type="entry name" value="DUF6691"/>
</dbReference>
<dbReference type="Proteomes" id="UP000249254">
    <property type="component" value="Unassembled WGS sequence"/>
</dbReference>
<gene>
    <name evidence="2" type="ORF">DJ017_02645</name>
</gene>
<comment type="caution">
    <text evidence="2">The sequence shown here is derived from an EMBL/GenBank/DDBJ whole genome shotgun (WGS) entry which is preliminary data.</text>
</comment>